<evidence type="ECO:0008006" key="2">
    <source>
        <dbReference type="Google" id="ProtNLM"/>
    </source>
</evidence>
<dbReference type="EMBL" id="DABXZF010000046">
    <property type="protein sequence ID" value="HAO5923510.1"/>
    <property type="molecule type" value="Genomic_DNA"/>
</dbReference>
<evidence type="ECO:0000313" key="1">
    <source>
        <dbReference type="EMBL" id="HAO5923510.1"/>
    </source>
</evidence>
<dbReference type="InterPro" id="IPR005358">
    <property type="entry name" value="Puta_zinc/iron-chelating_dom"/>
</dbReference>
<gene>
    <name evidence="1" type="ORF">IP987_002730</name>
</gene>
<feature type="non-terminal residue" evidence="1">
    <location>
        <position position="1"/>
    </location>
</feature>
<name>A0A8H9MT78_LISMN</name>
<proteinExistence type="predicted"/>
<reference evidence="1" key="1">
    <citation type="journal article" date="2018" name="Genome Biol.">
        <title>SKESA: strategic k-mer extension for scrupulous assemblies.</title>
        <authorList>
            <person name="Souvorov A."/>
            <person name="Agarwala R."/>
            <person name="Lipman D.J."/>
        </authorList>
    </citation>
    <scope>NUCLEOTIDE SEQUENCE</scope>
    <source>
        <strain evidence="1">SFBRL218_S4</strain>
    </source>
</reference>
<comment type="caution">
    <text evidence="1">The sequence shown here is derived from an EMBL/GenBank/DDBJ whole genome shotgun (WGS) entry which is preliminary data.</text>
</comment>
<dbReference type="Pfam" id="PF03692">
    <property type="entry name" value="CxxCxxCC"/>
    <property type="match status" value="1"/>
</dbReference>
<dbReference type="AlphaFoldDB" id="A0A8H9MT78"/>
<protein>
    <recommendedName>
        <fullName evidence="2">YkgJ family cysteine cluster protein</fullName>
    </recommendedName>
</protein>
<sequence>MPVGKGLDHLEPYLKNNIYDTTLPSCVFLNEDGQCGVYAVRPSVCRMYGSCVLCEKINNEQIMDEKLAIIATTEETIIEKRDTIVVKRPYPIFYWLCLMNESKQHYSFFMDKLNRFRLNSVRTYGDYTIKNNNL</sequence>
<accession>A0A8H9MT78</accession>
<organism evidence="1">
    <name type="scientific">Listeria monocytogenes</name>
    <dbReference type="NCBI Taxonomy" id="1639"/>
    <lineage>
        <taxon>Bacteria</taxon>
        <taxon>Bacillati</taxon>
        <taxon>Bacillota</taxon>
        <taxon>Bacilli</taxon>
        <taxon>Bacillales</taxon>
        <taxon>Listeriaceae</taxon>
        <taxon>Listeria</taxon>
    </lineage>
</organism>
<dbReference type="Proteomes" id="UP000853596">
    <property type="component" value="Unassembled WGS sequence"/>
</dbReference>
<reference evidence="1" key="2">
    <citation type="submission" date="2020-10" db="EMBL/GenBank/DDBJ databases">
        <authorList>
            <consortium name="NCBI Pathogen Detection Project"/>
        </authorList>
    </citation>
    <scope>NUCLEOTIDE SEQUENCE</scope>
    <source>
        <strain evidence="1">SFBRL218_S4</strain>
    </source>
</reference>